<protein>
    <recommendedName>
        <fullName evidence="3">Polyketide synthase-like phosphopantetheine-binding domain-containing protein</fullName>
    </recommendedName>
</protein>
<feature type="domain" description="Polyketide synthase-like phosphopantetheine-binding" evidence="3">
    <location>
        <begin position="57"/>
        <end position="129"/>
    </location>
</feature>
<sequence>MWVTRAARLRPPDLGKTMTANRTVRAARPCTAAGQVTVPDRAALATAGRAERTRMLDGYVRQELGWVLGIAPHLVDTTGRPMSSLGIGSIAGLELQHRMEAALHVELNLQMLLLANSAAELVDCLAGQLGPREEAAHRHVPADSA</sequence>
<dbReference type="GO" id="GO:0031177">
    <property type="term" value="F:phosphopantetheine binding"/>
    <property type="evidence" value="ECO:0007669"/>
    <property type="project" value="InterPro"/>
</dbReference>
<keyword evidence="1" id="KW-0596">Phosphopantetheine</keyword>
<dbReference type="EMBL" id="LLZG01000276">
    <property type="protein sequence ID" value="KUL31152.1"/>
    <property type="molecule type" value="Genomic_DNA"/>
</dbReference>
<accession>A0A117MR24</accession>
<dbReference type="GO" id="GO:0017000">
    <property type="term" value="P:antibiotic biosynthetic process"/>
    <property type="evidence" value="ECO:0007669"/>
    <property type="project" value="UniProtKB-ARBA"/>
</dbReference>
<dbReference type="InterPro" id="IPR009081">
    <property type="entry name" value="PP-bd_ACP"/>
</dbReference>
<dbReference type="SMART" id="SM00823">
    <property type="entry name" value="PKS_PP"/>
    <property type="match status" value="1"/>
</dbReference>
<dbReference type="InterPro" id="IPR020806">
    <property type="entry name" value="PKS_PP-bd"/>
</dbReference>
<proteinExistence type="predicted"/>
<dbReference type="InterPro" id="IPR036736">
    <property type="entry name" value="ACP-like_sf"/>
</dbReference>
<dbReference type="AlphaFoldDB" id="A0A117MR24"/>
<reference evidence="5" key="1">
    <citation type="submission" date="2015-10" db="EMBL/GenBank/DDBJ databases">
        <authorList>
            <person name="Ju K.-S."/>
            <person name="Doroghazi J.R."/>
            <person name="Metcalf W.W."/>
        </authorList>
    </citation>
    <scope>NUCLEOTIDE SEQUENCE [LARGE SCALE GENOMIC DNA]</scope>
    <source>
        <strain evidence="5">NRRL 3151</strain>
    </source>
</reference>
<evidence type="ECO:0000256" key="2">
    <source>
        <dbReference type="ARBA" id="ARBA00022553"/>
    </source>
</evidence>
<evidence type="ECO:0000313" key="5">
    <source>
        <dbReference type="Proteomes" id="UP000053923"/>
    </source>
</evidence>
<evidence type="ECO:0000259" key="3">
    <source>
        <dbReference type="SMART" id="SM00823"/>
    </source>
</evidence>
<keyword evidence="5" id="KW-1185">Reference proteome</keyword>
<evidence type="ECO:0000256" key="1">
    <source>
        <dbReference type="ARBA" id="ARBA00022450"/>
    </source>
</evidence>
<dbReference type="Gene3D" id="1.10.1200.10">
    <property type="entry name" value="ACP-like"/>
    <property type="match status" value="1"/>
</dbReference>
<keyword evidence="2" id="KW-0597">Phosphoprotein</keyword>
<organism evidence="4 5">
    <name type="scientific">Streptomyces regalis</name>
    <dbReference type="NCBI Taxonomy" id="68262"/>
    <lineage>
        <taxon>Bacteria</taxon>
        <taxon>Bacillati</taxon>
        <taxon>Actinomycetota</taxon>
        <taxon>Actinomycetes</taxon>
        <taxon>Kitasatosporales</taxon>
        <taxon>Streptomycetaceae</taxon>
        <taxon>Streptomyces</taxon>
    </lineage>
</organism>
<name>A0A117MR24_9ACTN</name>
<comment type="caution">
    <text evidence="4">The sequence shown here is derived from an EMBL/GenBank/DDBJ whole genome shotgun (WGS) entry which is preliminary data.</text>
</comment>
<gene>
    <name evidence="4" type="ORF">ADL12_25570</name>
</gene>
<dbReference type="Proteomes" id="UP000053923">
    <property type="component" value="Unassembled WGS sequence"/>
</dbReference>
<dbReference type="Pfam" id="PF00550">
    <property type="entry name" value="PP-binding"/>
    <property type="match status" value="1"/>
</dbReference>
<dbReference type="SUPFAM" id="SSF47336">
    <property type="entry name" value="ACP-like"/>
    <property type="match status" value="1"/>
</dbReference>
<evidence type="ECO:0000313" key="4">
    <source>
        <dbReference type="EMBL" id="KUL31152.1"/>
    </source>
</evidence>